<gene>
    <name evidence="2" type="ORF">BU16DRAFT_612374</name>
</gene>
<dbReference type="SMART" id="SM00321">
    <property type="entry name" value="WSC"/>
    <property type="match status" value="1"/>
</dbReference>
<organism evidence="2 3">
    <name type="scientific">Lophium mytilinum</name>
    <dbReference type="NCBI Taxonomy" id="390894"/>
    <lineage>
        <taxon>Eukaryota</taxon>
        <taxon>Fungi</taxon>
        <taxon>Dikarya</taxon>
        <taxon>Ascomycota</taxon>
        <taxon>Pezizomycotina</taxon>
        <taxon>Dothideomycetes</taxon>
        <taxon>Pleosporomycetidae</taxon>
        <taxon>Mytilinidiales</taxon>
        <taxon>Mytilinidiaceae</taxon>
        <taxon>Lophium</taxon>
    </lineage>
</organism>
<evidence type="ECO:0000259" key="1">
    <source>
        <dbReference type="PROSITE" id="PS51212"/>
    </source>
</evidence>
<evidence type="ECO:0000313" key="2">
    <source>
        <dbReference type="EMBL" id="KAF2502763.1"/>
    </source>
</evidence>
<dbReference type="PANTHER" id="PTHR43662">
    <property type="match status" value="1"/>
</dbReference>
<dbReference type="Proteomes" id="UP000799750">
    <property type="component" value="Unassembled WGS sequence"/>
</dbReference>
<reference evidence="2" key="1">
    <citation type="journal article" date="2020" name="Stud. Mycol.">
        <title>101 Dothideomycetes genomes: a test case for predicting lifestyles and emergence of pathogens.</title>
        <authorList>
            <person name="Haridas S."/>
            <person name="Albert R."/>
            <person name="Binder M."/>
            <person name="Bloem J."/>
            <person name="Labutti K."/>
            <person name="Salamov A."/>
            <person name="Andreopoulos B."/>
            <person name="Baker S."/>
            <person name="Barry K."/>
            <person name="Bills G."/>
            <person name="Bluhm B."/>
            <person name="Cannon C."/>
            <person name="Castanera R."/>
            <person name="Culley D."/>
            <person name="Daum C."/>
            <person name="Ezra D."/>
            <person name="Gonzalez J."/>
            <person name="Henrissat B."/>
            <person name="Kuo A."/>
            <person name="Liang C."/>
            <person name="Lipzen A."/>
            <person name="Lutzoni F."/>
            <person name="Magnuson J."/>
            <person name="Mondo S."/>
            <person name="Nolan M."/>
            <person name="Ohm R."/>
            <person name="Pangilinan J."/>
            <person name="Park H.-J."/>
            <person name="Ramirez L."/>
            <person name="Alfaro M."/>
            <person name="Sun H."/>
            <person name="Tritt A."/>
            <person name="Yoshinaga Y."/>
            <person name="Zwiers L.-H."/>
            <person name="Turgeon B."/>
            <person name="Goodwin S."/>
            <person name="Spatafora J."/>
            <person name="Crous P."/>
            <person name="Grigoriev I."/>
        </authorList>
    </citation>
    <scope>NUCLEOTIDE SEQUENCE</scope>
    <source>
        <strain evidence="2">CBS 269.34</strain>
    </source>
</reference>
<protein>
    <submittedName>
        <fullName evidence="2">WSC-domain-containing protein</fullName>
    </submittedName>
</protein>
<dbReference type="Pfam" id="PF01822">
    <property type="entry name" value="WSC"/>
    <property type="match status" value="1"/>
</dbReference>
<accession>A0A6A6RGD4</accession>
<dbReference type="PANTHER" id="PTHR43662:SF3">
    <property type="entry name" value="DOMAIN PROTEIN, PUTATIVE (AFU_ORTHOLOGUE AFUA_6G11970)-RELATED"/>
    <property type="match status" value="1"/>
</dbReference>
<keyword evidence="3" id="KW-1185">Reference proteome</keyword>
<evidence type="ECO:0000313" key="3">
    <source>
        <dbReference type="Proteomes" id="UP000799750"/>
    </source>
</evidence>
<name>A0A6A6RGD4_9PEZI</name>
<dbReference type="OrthoDB" id="2019572at2759"/>
<feature type="domain" description="WSC" evidence="1">
    <location>
        <begin position="12"/>
        <end position="107"/>
    </location>
</feature>
<sequence>MLEYVDLTTSKRWEYVGSGIDDYFTRTFKGKFLAGDNMTVEKCVDFCDAAGFSYAGLEYRRECYCDNTLPEDKAPKKGIMGYCVLKCAGNADEFRGGGAALSIYRKCTAAPCQHAVSGVAT</sequence>
<dbReference type="AlphaFoldDB" id="A0A6A6RGD4"/>
<proteinExistence type="predicted"/>
<dbReference type="InterPro" id="IPR002889">
    <property type="entry name" value="WSC_carb-bd"/>
</dbReference>
<dbReference type="PROSITE" id="PS51212">
    <property type="entry name" value="WSC"/>
    <property type="match status" value="1"/>
</dbReference>
<dbReference type="EMBL" id="MU004181">
    <property type="protein sequence ID" value="KAF2502763.1"/>
    <property type="molecule type" value="Genomic_DNA"/>
</dbReference>